<dbReference type="GO" id="GO:0003860">
    <property type="term" value="F:3-hydroxyisobutyryl-CoA hydrolase activity"/>
    <property type="evidence" value="ECO:0007669"/>
    <property type="project" value="UniProtKB-UniRule"/>
</dbReference>
<dbReference type="PANTHER" id="PTHR43176">
    <property type="entry name" value="3-HYDROXYISOBUTYRYL-COA HYDROLASE-RELATED"/>
    <property type="match status" value="1"/>
</dbReference>
<sequence length="426" mass="47669">MRAAGERIVRPLLDMAKAKWAWMAKDVHGGSGGSPYVRSEVLGHVRGIVLDRPSSRNAVDLAMVRAIADMLHDWESNVHVEAVLVRGEGGKAFCAGGDVKKVAEAARKGDPSVGEDFFRGIYSLVYQIAHYEKPYMSLLDGVVMGGGGGISMHGPVRIATENAIFAMPEATIGFFPDVGASFFLQELPGLLGRYLALTGTTIKGKQLLHAGIATHYIPSNKVPSFLEFLHSFRLKAGLPPKDALFQALDRFRSEESEVLRAGMDVQHLLELVNKHFVHSTVERIMEDLRKGYEAARKEEEAQWYKETLEKLNNNSPLSLKVILRQFQEGHKIIQSAQQPRSALIDCLRMECRMMQRFMNQEDFLIGVQSVLVEKKEKPMWKYQSLDQVTDDLVDSFFRPMPGDRELCGLVHPMEGDGQRVYPMAKL</sequence>
<dbReference type="EC" id="3.1.2.4" evidence="2 4"/>
<name>A0A6U9RSJ0_9CHLO</name>
<keyword evidence="3 4" id="KW-0378">Hydrolase</keyword>
<comment type="catalytic activity">
    <reaction evidence="1 4">
        <text>3-hydroxy-2-methylpropanoyl-CoA + H2O = 3-hydroxy-2-methylpropanoate + CoA + H(+)</text>
        <dbReference type="Rhea" id="RHEA:20888"/>
        <dbReference type="ChEBI" id="CHEBI:11805"/>
        <dbReference type="ChEBI" id="CHEBI:15377"/>
        <dbReference type="ChEBI" id="CHEBI:15378"/>
        <dbReference type="ChEBI" id="CHEBI:57287"/>
        <dbReference type="ChEBI" id="CHEBI:57340"/>
        <dbReference type="EC" id="3.1.2.4"/>
    </reaction>
</comment>
<evidence type="ECO:0000256" key="1">
    <source>
        <dbReference type="ARBA" id="ARBA00001709"/>
    </source>
</evidence>
<dbReference type="InterPro" id="IPR045004">
    <property type="entry name" value="ECH_dom"/>
</dbReference>
<evidence type="ECO:0000256" key="3">
    <source>
        <dbReference type="ARBA" id="ARBA00022801"/>
    </source>
</evidence>
<dbReference type="NCBIfam" id="NF004127">
    <property type="entry name" value="PRK05617.1"/>
    <property type="match status" value="1"/>
</dbReference>
<evidence type="ECO:0000259" key="5">
    <source>
        <dbReference type="Pfam" id="PF16113"/>
    </source>
</evidence>
<comment type="similarity">
    <text evidence="4">Belongs to the enoyl-CoA hydratase/isomerase family.</text>
</comment>
<organism evidence="6">
    <name type="scientific">Picocystis salinarum</name>
    <dbReference type="NCBI Taxonomy" id="88271"/>
    <lineage>
        <taxon>Eukaryota</taxon>
        <taxon>Viridiplantae</taxon>
        <taxon>Chlorophyta</taxon>
        <taxon>Picocystophyceae</taxon>
        <taxon>Picocystales</taxon>
        <taxon>Picocystaceae</taxon>
        <taxon>Picocystis</taxon>
    </lineage>
</organism>
<accession>A0A6U9RSJ0</accession>
<proteinExistence type="inferred from homology"/>
<dbReference type="Gene3D" id="3.90.226.10">
    <property type="entry name" value="2-enoyl-CoA Hydratase, Chain A, domain 1"/>
    <property type="match status" value="1"/>
</dbReference>
<feature type="domain" description="Enoyl-CoA hydratase/isomerase" evidence="5">
    <location>
        <begin position="46"/>
        <end position="397"/>
    </location>
</feature>
<dbReference type="EMBL" id="HBIS01004946">
    <property type="protein sequence ID" value="CAE0610635.1"/>
    <property type="molecule type" value="Transcribed_RNA"/>
</dbReference>
<dbReference type="AlphaFoldDB" id="A0A6U9RSJ0"/>
<evidence type="ECO:0000256" key="4">
    <source>
        <dbReference type="RuleBase" id="RU369070"/>
    </source>
</evidence>
<protein>
    <recommendedName>
        <fullName evidence="2 4">3-hydroxyisobutyryl-CoA hydrolase</fullName>
        <shortName evidence="4">HIB-CoA hydrolase</shortName>
        <shortName evidence="4">HIBYL-CoA-H</shortName>
        <ecNumber evidence="2 4">3.1.2.4</ecNumber>
    </recommendedName>
    <alternativeName>
        <fullName evidence="4">3-hydroxyisobutyryl-coenzyme A hydrolase</fullName>
    </alternativeName>
</protein>
<comment type="function">
    <text evidence="4">Hydrolyzes 3-hydroxyisobutyryl-CoA (HIBYL-CoA), a saline catabolite. Has high activity toward isobutyryl-CoA. Could be an isobutyryl-CoA dehydrogenase that functions in valine catabolism.</text>
</comment>
<comment type="pathway">
    <text evidence="4">Amino-acid degradation; L-valine degradation.</text>
</comment>
<gene>
    <name evidence="6" type="ORF">PSAL00342_LOCUS4469</name>
    <name evidence="7" type="ORF">PSAL00342_LOCUS4470</name>
</gene>
<dbReference type="GO" id="GO:0006574">
    <property type="term" value="P:L-valine catabolic process"/>
    <property type="evidence" value="ECO:0007669"/>
    <property type="project" value="UniProtKB-UniRule"/>
</dbReference>
<dbReference type="PANTHER" id="PTHR43176:SF3">
    <property type="entry name" value="3-HYDROXYISOBUTYRYL-COA HYDROLASE, MITOCHONDRIAL"/>
    <property type="match status" value="1"/>
</dbReference>
<evidence type="ECO:0000313" key="7">
    <source>
        <dbReference type="EMBL" id="CAE0610635.1"/>
    </source>
</evidence>
<dbReference type="SUPFAM" id="SSF52096">
    <property type="entry name" value="ClpP/crotonase"/>
    <property type="match status" value="1"/>
</dbReference>
<dbReference type="EMBL" id="HBIS01004945">
    <property type="protein sequence ID" value="CAE0610634.1"/>
    <property type="molecule type" value="Transcribed_RNA"/>
</dbReference>
<dbReference type="InterPro" id="IPR032259">
    <property type="entry name" value="HIBYL-CoA-H"/>
</dbReference>
<dbReference type="Pfam" id="PF16113">
    <property type="entry name" value="ECH_2"/>
    <property type="match status" value="1"/>
</dbReference>
<dbReference type="CDD" id="cd06558">
    <property type="entry name" value="crotonase-like"/>
    <property type="match status" value="1"/>
</dbReference>
<reference evidence="6" key="1">
    <citation type="submission" date="2021-01" db="EMBL/GenBank/DDBJ databases">
        <authorList>
            <person name="Corre E."/>
            <person name="Pelletier E."/>
            <person name="Niang G."/>
            <person name="Scheremetjew M."/>
            <person name="Finn R."/>
            <person name="Kale V."/>
            <person name="Holt S."/>
            <person name="Cochrane G."/>
            <person name="Meng A."/>
            <person name="Brown T."/>
            <person name="Cohen L."/>
        </authorList>
    </citation>
    <scope>NUCLEOTIDE SEQUENCE</scope>
    <source>
        <strain evidence="6">CCMP1897</strain>
    </source>
</reference>
<dbReference type="InterPro" id="IPR029045">
    <property type="entry name" value="ClpP/crotonase-like_dom_sf"/>
</dbReference>
<evidence type="ECO:0000313" key="6">
    <source>
        <dbReference type="EMBL" id="CAE0610634.1"/>
    </source>
</evidence>
<evidence type="ECO:0000256" key="2">
    <source>
        <dbReference type="ARBA" id="ARBA00011915"/>
    </source>
</evidence>